<dbReference type="InterPro" id="IPR058510">
    <property type="entry name" value="DUF8197"/>
</dbReference>
<name>A0ABW8PU04_9GAMM</name>
<evidence type="ECO:0000313" key="1">
    <source>
        <dbReference type="EMBL" id="MFK7159725.1"/>
    </source>
</evidence>
<protein>
    <submittedName>
        <fullName evidence="1">Uncharacterized protein</fullName>
    </submittedName>
</protein>
<organism evidence="1 2">
    <name type="scientific">Marinospirillum alkalitolerans</name>
    <dbReference type="NCBI Taxonomy" id="3123374"/>
    <lineage>
        <taxon>Bacteria</taxon>
        <taxon>Pseudomonadati</taxon>
        <taxon>Pseudomonadota</taxon>
        <taxon>Gammaproteobacteria</taxon>
        <taxon>Oceanospirillales</taxon>
        <taxon>Oceanospirillaceae</taxon>
        <taxon>Marinospirillum</taxon>
    </lineage>
</organism>
<comment type="caution">
    <text evidence="1">The sequence shown here is derived from an EMBL/GenBank/DDBJ whole genome shotgun (WGS) entry which is preliminary data.</text>
</comment>
<dbReference type="Proteomes" id="UP001621714">
    <property type="component" value="Unassembled WGS sequence"/>
</dbReference>
<evidence type="ECO:0000313" key="2">
    <source>
        <dbReference type="Proteomes" id="UP001621714"/>
    </source>
</evidence>
<accession>A0ABW8PU04</accession>
<dbReference type="EMBL" id="JBANFI010000001">
    <property type="protein sequence ID" value="MFK7159725.1"/>
    <property type="molecule type" value="Genomic_DNA"/>
</dbReference>
<proteinExistence type="predicted"/>
<gene>
    <name evidence="1" type="ORF">V6U78_01560</name>
</gene>
<dbReference type="Pfam" id="PF26620">
    <property type="entry name" value="DUF8197"/>
    <property type="match status" value="1"/>
</dbReference>
<keyword evidence="2" id="KW-1185">Reference proteome</keyword>
<sequence length="69" mass="8162">MGSEETSYVDDDDVFESAVNDEDYELELSSKDKLAEKEISPLAKRRMIEALLEERRLRRQIEDDFDFDD</sequence>
<reference evidence="1 2" key="1">
    <citation type="submission" date="2024-02" db="EMBL/GenBank/DDBJ databases">
        <title>Marinospirillum sp. MEB 164 isolated from Lonar lake sediment.</title>
        <authorList>
            <person name="Joshi A."/>
            <person name="Thite S."/>
        </authorList>
    </citation>
    <scope>NUCLEOTIDE SEQUENCE [LARGE SCALE GENOMIC DNA]</scope>
    <source>
        <strain evidence="1 2">MEB164</strain>
    </source>
</reference>
<dbReference type="InterPro" id="IPR058059">
    <property type="entry name" value="PA3496-like"/>
</dbReference>
<dbReference type="NCBIfam" id="NF046101">
    <property type="entry name" value="PA3496_fam"/>
    <property type="match status" value="1"/>
</dbReference>
<dbReference type="RefSeq" id="WP_405336494.1">
    <property type="nucleotide sequence ID" value="NZ_JBANFI010000001.1"/>
</dbReference>